<dbReference type="OrthoDB" id="5723200at2"/>
<keyword evidence="7" id="KW-1185">Reference proteome</keyword>
<organism evidence="6 7">
    <name type="scientific">Actinocrispum wychmicini</name>
    <dbReference type="NCBI Taxonomy" id="1213861"/>
    <lineage>
        <taxon>Bacteria</taxon>
        <taxon>Bacillati</taxon>
        <taxon>Actinomycetota</taxon>
        <taxon>Actinomycetes</taxon>
        <taxon>Pseudonocardiales</taxon>
        <taxon>Pseudonocardiaceae</taxon>
        <taxon>Actinocrispum</taxon>
    </lineage>
</organism>
<keyword evidence="1" id="KW-0285">Flavoprotein</keyword>
<accession>A0A4R2IK73</accession>
<evidence type="ECO:0000256" key="4">
    <source>
        <dbReference type="ARBA" id="ARBA00023033"/>
    </source>
</evidence>
<name>A0A4R2IK73_9PSEU</name>
<comment type="caution">
    <text evidence="6">The sequence shown here is derived from an EMBL/GenBank/DDBJ whole genome shotgun (WGS) entry which is preliminary data.</text>
</comment>
<dbReference type="InterPro" id="IPR050172">
    <property type="entry name" value="SsuD_RutA_monooxygenase"/>
</dbReference>
<dbReference type="PANTHER" id="PTHR42847:SF4">
    <property type="entry name" value="ALKANESULFONATE MONOOXYGENASE-RELATED"/>
    <property type="match status" value="1"/>
</dbReference>
<keyword evidence="3" id="KW-0560">Oxidoreductase</keyword>
<feature type="domain" description="Luciferase-like" evidence="5">
    <location>
        <begin position="15"/>
        <end position="214"/>
    </location>
</feature>
<keyword evidence="4 6" id="KW-0503">Monooxygenase</keyword>
<protein>
    <submittedName>
        <fullName evidence="6">Alkanesulfonate monooxygenase SsuD/methylene tetrahydromethanopterin reductase-like flavin-dependent oxidoreductase (Luciferase family)</fullName>
    </submittedName>
</protein>
<gene>
    <name evidence="6" type="ORF">EV192_12432</name>
</gene>
<evidence type="ECO:0000313" key="7">
    <source>
        <dbReference type="Proteomes" id="UP000295680"/>
    </source>
</evidence>
<evidence type="ECO:0000313" key="6">
    <source>
        <dbReference type="EMBL" id="TCO44259.1"/>
    </source>
</evidence>
<dbReference type="AlphaFoldDB" id="A0A4R2IK73"/>
<dbReference type="SUPFAM" id="SSF51679">
    <property type="entry name" value="Bacterial luciferase-like"/>
    <property type="match status" value="1"/>
</dbReference>
<dbReference type="Pfam" id="PF00296">
    <property type="entry name" value="Bac_luciferase"/>
    <property type="match status" value="1"/>
</dbReference>
<dbReference type="GO" id="GO:0046306">
    <property type="term" value="P:alkanesulfonate catabolic process"/>
    <property type="evidence" value="ECO:0007669"/>
    <property type="project" value="TreeGrafter"/>
</dbReference>
<sequence>MKIGIGLPNQVRDVRADVIPAWAKKAEEAGFASLGTIGRIAYPGVMDTVALAAAAGATSTIGLVSTVMLTPVWPSTLIGKELAGIQGVSGGRLTVGIGVGGRPDDFVVDGLGEKGTGKRLNSAVEEWRGLWSGEKVHGGDNVGVPGGSIDVPLLFGGFVPAAMDRIAKYGQGHVSPAMPPEQLSQIFGGVRAAWQEHGREGSPRFVVISYFGLTDLEKGQDNERHYYAFGGPEYAEQVAGGILGSADALKATLKAYEGIGTDELILHPSTDNLDEIARLADIVL</sequence>
<dbReference type="Gene3D" id="3.20.20.30">
    <property type="entry name" value="Luciferase-like domain"/>
    <property type="match status" value="1"/>
</dbReference>
<dbReference type="RefSeq" id="WP_132126404.1">
    <property type="nucleotide sequence ID" value="NZ_SLWS01000024.1"/>
</dbReference>
<reference evidence="6 7" key="1">
    <citation type="submission" date="2019-03" db="EMBL/GenBank/DDBJ databases">
        <title>Genomic Encyclopedia of Type Strains, Phase IV (KMG-IV): sequencing the most valuable type-strain genomes for metagenomic binning, comparative biology and taxonomic classification.</title>
        <authorList>
            <person name="Goeker M."/>
        </authorList>
    </citation>
    <scope>NUCLEOTIDE SEQUENCE [LARGE SCALE GENOMIC DNA]</scope>
    <source>
        <strain evidence="6 7">DSM 45934</strain>
    </source>
</reference>
<evidence type="ECO:0000259" key="5">
    <source>
        <dbReference type="Pfam" id="PF00296"/>
    </source>
</evidence>
<dbReference type="InterPro" id="IPR011251">
    <property type="entry name" value="Luciferase-like_dom"/>
</dbReference>
<evidence type="ECO:0000256" key="1">
    <source>
        <dbReference type="ARBA" id="ARBA00022630"/>
    </source>
</evidence>
<dbReference type="InterPro" id="IPR036661">
    <property type="entry name" value="Luciferase-like_sf"/>
</dbReference>
<dbReference type="Proteomes" id="UP000295680">
    <property type="component" value="Unassembled WGS sequence"/>
</dbReference>
<dbReference type="PANTHER" id="PTHR42847">
    <property type="entry name" value="ALKANESULFONATE MONOOXYGENASE"/>
    <property type="match status" value="1"/>
</dbReference>
<dbReference type="EMBL" id="SLWS01000024">
    <property type="protein sequence ID" value="TCO44259.1"/>
    <property type="molecule type" value="Genomic_DNA"/>
</dbReference>
<evidence type="ECO:0000256" key="2">
    <source>
        <dbReference type="ARBA" id="ARBA00022643"/>
    </source>
</evidence>
<keyword evidence="2" id="KW-0288">FMN</keyword>
<proteinExistence type="predicted"/>
<dbReference type="GO" id="GO:0008726">
    <property type="term" value="F:alkanesulfonate monooxygenase activity"/>
    <property type="evidence" value="ECO:0007669"/>
    <property type="project" value="TreeGrafter"/>
</dbReference>
<evidence type="ECO:0000256" key="3">
    <source>
        <dbReference type="ARBA" id="ARBA00023002"/>
    </source>
</evidence>